<feature type="transmembrane region" description="Helical" evidence="1">
    <location>
        <begin position="463"/>
        <end position="496"/>
    </location>
</feature>
<feature type="transmembrane region" description="Helical" evidence="1">
    <location>
        <begin position="99"/>
        <end position="117"/>
    </location>
</feature>
<dbReference type="RefSeq" id="WP_146570681.1">
    <property type="nucleotide sequence ID" value="NZ_SJPH01000001.1"/>
</dbReference>
<comment type="caution">
    <text evidence="2">The sequence shown here is derived from an EMBL/GenBank/DDBJ whole genome shotgun (WGS) entry which is preliminary data.</text>
</comment>
<dbReference type="EMBL" id="SJPH01000001">
    <property type="protein sequence ID" value="TWT48537.1"/>
    <property type="molecule type" value="Genomic_DNA"/>
</dbReference>
<name>A0A5C5WDF6_9BACT</name>
<protein>
    <submittedName>
        <fullName evidence="2">ABC-2 family transporter protein</fullName>
    </submittedName>
</protein>
<keyword evidence="3" id="KW-1185">Reference proteome</keyword>
<feature type="transmembrane region" description="Helical" evidence="1">
    <location>
        <begin position="587"/>
        <end position="606"/>
    </location>
</feature>
<feature type="transmembrane region" description="Helical" evidence="1">
    <location>
        <begin position="29"/>
        <end position="53"/>
    </location>
</feature>
<gene>
    <name evidence="2" type="ORF">Pla111_03090</name>
</gene>
<keyword evidence="1" id="KW-0472">Membrane</keyword>
<dbReference type="Proteomes" id="UP000318995">
    <property type="component" value="Unassembled WGS sequence"/>
</dbReference>
<accession>A0A5C5WDF6</accession>
<keyword evidence="1" id="KW-1133">Transmembrane helix</keyword>
<dbReference type="OrthoDB" id="231083at2"/>
<feature type="transmembrane region" description="Helical" evidence="1">
    <location>
        <begin position="129"/>
        <end position="154"/>
    </location>
</feature>
<dbReference type="PANTHER" id="PTHR43471">
    <property type="entry name" value="ABC TRANSPORTER PERMEASE"/>
    <property type="match status" value="1"/>
</dbReference>
<feature type="transmembrane region" description="Helical" evidence="1">
    <location>
        <begin position="175"/>
        <end position="201"/>
    </location>
</feature>
<evidence type="ECO:0000313" key="2">
    <source>
        <dbReference type="EMBL" id="TWT48537.1"/>
    </source>
</evidence>
<organism evidence="2 3">
    <name type="scientific">Botrimarina hoheduenensis</name>
    <dbReference type="NCBI Taxonomy" id="2528000"/>
    <lineage>
        <taxon>Bacteria</taxon>
        <taxon>Pseudomonadati</taxon>
        <taxon>Planctomycetota</taxon>
        <taxon>Planctomycetia</taxon>
        <taxon>Pirellulales</taxon>
        <taxon>Lacipirellulaceae</taxon>
        <taxon>Botrimarina</taxon>
    </lineage>
</organism>
<dbReference type="PANTHER" id="PTHR43471:SF10">
    <property type="entry name" value="SLL1107 PROTEIN"/>
    <property type="match status" value="1"/>
</dbReference>
<reference evidence="2 3" key="1">
    <citation type="submission" date="2019-02" db="EMBL/GenBank/DDBJ databases">
        <title>Deep-cultivation of Planctomycetes and their phenomic and genomic characterization uncovers novel biology.</title>
        <authorList>
            <person name="Wiegand S."/>
            <person name="Jogler M."/>
            <person name="Boedeker C."/>
            <person name="Pinto D."/>
            <person name="Vollmers J."/>
            <person name="Rivas-Marin E."/>
            <person name="Kohn T."/>
            <person name="Peeters S.H."/>
            <person name="Heuer A."/>
            <person name="Rast P."/>
            <person name="Oberbeckmann S."/>
            <person name="Bunk B."/>
            <person name="Jeske O."/>
            <person name="Meyerdierks A."/>
            <person name="Storesund J.E."/>
            <person name="Kallscheuer N."/>
            <person name="Luecker S."/>
            <person name="Lage O.M."/>
            <person name="Pohl T."/>
            <person name="Merkel B.J."/>
            <person name="Hornburger P."/>
            <person name="Mueller R.-W."/>
            <person name="Bruemmer F."/>
            <person name="Labrenz M."/>
            <person name="Spormann A.M."/>
            <person name="Op Den Camp H."/>
            <person name="Overmann J."/>
            <person name="Amann R."/>
            <person name="Jetten M.S.M."/>
            <person name="Mascher T."/>
            <person name="Medema M.H."/>
            <person name="Devos D.P."/>
            <person name="Kaster A.-K."/>
            <person name="Ovreas L."/>
            <person name="Rohde M."/>
            <person name="Galperin M.Y."/>
            <person name="Jogler C."/>
        </authorList>
    </citation>
    <scope>NUCLEOTIDE SEQUENCE [LARGE SCALE GENOMIC DNA]</scope>
    <source>
        <strain evidence="2 3">Pla111</strain>
    </source>
</reference>
<keyword evidence="1" id="KW-0812">Transmembrane</keyword>
<sequence>MVLEKEVLPFFTWLLRGEGATFADGEGALVLFAIVVATVFVLALVGGFLVSLVRHGPIRAGEIAYNTIVGGVGELLRTSFRRVAALAAVAAKESVRRRVWVALVVFGLILLFASWYLKANNTQPARLYLSFVLTATTYLILLLSLLLAAFSLPADFRTKTLYTIVTKPVRAGDIVLGRMLGFTLVGTVLLAIMGLGSWVFVNGSLAHTHRVDIESLEALRSPDGESLGQRGLTSYDVYHKHDLTIDTDGSGVAEGAHSHTHQVTQNGDRLEIGPAEGFLRARVPQRGKLRFYDRKGVETARGISVGNEWAYRSFIQGATQAAAVWTFEGVSKSSLVEYADGGGEYLPVELIVRVYRSYKGEIERGIQGSIQLRNPDTQVKTNLRTFYAKDATIDSFDFANEQTSTDQLPITILEDLVTPDGRLEVIVQALDRNQYFGFAQADCYLRRPEGSPLWNFIKGYLSIWMQMVIVIAVAVTASTFLKGPIAMLFTVAFLVLGLNREFFVKIAQLESYGGGPVESAVRMVTGMNQMSPFDPSSAVSVMKGIDFVLAKMMLGLSYVLPDFSTFLGRVNFVAEGFSIPADALTRDLIVCLAYVVGAFVIGYFCLRAREVAK</sequence>
<proteinExistence type="predicted"/>
<evidence type="ECO:0000256" key="1">
    <source>
        <dbReference type="SAM" id="Phobius"/>
    </source>
</evidence>
<dbReference type="AlphaFoldDB" id="A0A5C5WDF6"/>
<feature type="transmembrane region" description="Helical" evidence="1">
    <location>
        <begin position="548"/>
        <end position="567"/>
    </location>
</feature>
<evidence type="ECO:0000313" key="3">
    <source>
        <dbReference type="Proteomes" id="UP000318995"/>
    </source>
</evidence>